<feature type="non-terminal residue" evidence="1">
    <location>
        <position position="24"/>
    </location>
</feature>
<dbReference type="EMBL" id="UINC01179703">
    <property type="protein sequence ID" value="SVD88524.1"/>
    <property type="molecule type" value="Genomic_DNA"/>
</dbReference>
<protein>
    <submittedName>
        <fullName evidence="1">Uncharacterized protein</fullName>
    </submittedName>
</protein>
<sequence length="24" mass="2891">MRKKLILNIIPQQLDKMLEVSELH</sequence>
<organism evidence="1">
    <name type="scientific">marine metagenome</name>
    <dbReference type="NCBI Taxonomy" id="408172"/>
    <lineage>
        <taxon>unclassified sequences</taxon>
        <taxon>metagenomes</taxon>
        <taxon>ecological metagenomes</taxon>
    </lineage>
</organism>
<accession>A0A382YZ37</accession>
<dbReference type="AlphaFoldDB" id="A0A382YZ37"/>
<reference evidence="1" key="1">
    <citation type="submission" date="2018-05" db="EMBL/GenBank/DDBJ databases">
        <authorList>
            <person name="Lanie J.A."/>
            <person name="Ng W.-L."/>
            <person name="Kazmierczak K.M."/>
            <person name="Andrzejewski T.M."/>
            <person name="Davidsen T.M."/>
            <person name="Wayne K.J."/>
            <person name="Tettelin H."/>
            <person name="Glass J.I."/>
            <person name="Rusch D."/>
            <person name="Podicherti R."/>
            <person name="Tsui H.-C.T."/>
            <person name="Winkler M.E."/>
        </authorList>
    </citation>
    <scope>NUCLEOTIDE SEQUENCE</scope>
</reference>
<gene>
    <name evidence="1" type="ORF">METZ01_LOCUS441378</name>
</gene>
<name>A0A382YZ37_9ZZZZ</name>
<proteinExistence type="predicted"/>
<evidence type="ECO:0000313" key="1">
    <source>
        <dbReference type="EMBL" id="SVD88524.1"/>
    </source>
</evidence>